<evidence type="ECO:0000313" key="2">
    <source>
        <dbReference type="Proteomes" id="UP000280307"/>
    </source>
</evidence>
<dbReference type="Proteomes" id="UP000280307">
    <property type="component" value="Unassembled WGS sequence"/>
</dbReference>
<dbReference type="EMBL" id="RSAS01000282">
    <property type="protein sequence ID" value="RRR74321.1"/>
    <property type="molecule type" value="Genomic_DNA"/>
</dbReference>
<sequence length="399" mass="39554">MLQQLTNALPPELLEQLGSRLGVDTNQVAEGMATVTPVVLGSLSKQANSPGGAEALFAQLSQAGGSNPLSSLIGALGSMGGAEGGNPLAGMLGTLLGGGGAPASPTPPAGAPAGANPLMGMLGTMLSSAGGADAAGGNPVLGMLGTLLGGAGGAPAQRDPMTILLGDKANTISASLSERLGFDVRPLLTLAVPMIAGVINRAIKSGSLNANSIQQFLASESADALQQTTNPQQAEVAQAVLAAGDQAEALQARFSPAEWKQVQQAPLATTYIIASANPTLKDGAARELGAASAAVLKAANQAKPVALLRVAFGSGLNHADFAEFSAKTPDRASALKALSSALQLVARHCPDERVAFRGLVLDAAEAAAAAVSEGGFLGIGATQVSAAEQDALQAIRQIL</sequence>
<dbReference type="InterPro" id="IPR027405">
    <property type="entry name" value="YidB-like"/>
</dbReference>
<dbReference type="AlphaFoldDB" id="A0A426U3C7"/>
<protein>
    <submittedName>
        <fullName evidence="1">DUF937 domain-containing protein</fullName>
    </submittedName>
</protein>
<comment type="caution">
    <text evidence="1">The sequence shown here is derived from an EMBL/GenBank/DDBJ whole genome shotgun (WGS) entry which is preliminary data.</text>
</comment>
<proteinExistence type="predicted"/>
<dbReference type="SUPFAM" id="SSF140804">
    <property type="entry name" value="YidB-like"/>
    <property type="match status" value="1"/>
</dbReference>
<evidence type="ECO:0000313" key="1">
    <source>
        <dbReference type="EMBL" id="RRR74321.1"/>
    </source>
</evidence>
<reference evidence="1 2" key="1">
    <citation type="submission" date="2018-12" db="EMBL/GenBank/DDBJ databases">
        <title>Genome Sequence of Candidatus Viridilinea halotolerans isolated from saline sulfide-rich spring.</title>
        <authorList>
            <person name="Grouzdev D.S."/>
            <person name="Burganskaya E.I."/>
            <person name="Krutkina M.S."/>
            <person name="Sukhacheva M.V."/>
            <person name="Gorlenko V.M."/>
        </authorList>
    </citation>
    <scope>NUCLEOTIDE SEQUENCE [LARGE SCALE GENOMIC DNA]</scope>
    <source>
        <strain evidence="1">Chok-6</strain>
    </source>
</reference>
<dbReference type="Pfam" id="PF06078">
    <property type="entry name" value="DUF937"/>
    <property type="match status" value="1"/>
</dbReference>
<gene>
    <name evidence="1" type="ORF">EI684_07380</name>
</gene>
<dbReference type="InterPro" id="IPR009282">
    <property type="entry name" value="DUF937"/>
</dbReference>
<organism evidence="1 2">
    <name type="scientific">Candidatus Viridilinea halotolerans</name>
    <dbReference type="NCBI Taxonomy" id="2491704"/>
    <lineage>
        <taxon>Bacteria</taxon>
        <taxon>Bacillati</taxon>
        <taxon>Chloroflexota</taxon>
        <taxon>Chloroflexia</taxon>
        <taxon>Chloroflexales</taxon>
        <taxon>Chloroflexineae</taxon>
        <taxon>Oscillochloridaceae</taxon>
        <taxon>Candidatus Viridilinea</taxon>
    </lineage>
</organism>
<accession>A0A426U3C7</accession>
<name>A0A426U3C7_9CHLR</name>